<evidence type="ECO:0000259" key="7">
    <source>
        <dbReference type="PROSITE" id="PS50198"/>
    </source>
</evidence>
<keyword evidence="4 6" id="KW-0697">Rotamase</keyword>
<sequence length="259" mass="29726">MSQASINSSKTITITERDILHQIKLSCKIPEIVEQIITRKVIAEVVEKADIKVTTEELQKAANQMRAMIKLQDAQATWAWLEKHGLSLDDFEEIVQITLLSQKLTTHLFADKVEPYFYEHQLDYAGAVIYEIVLDDEDEAIELFYEIQEGEISFFEAAQKYIPDMELRRKGGYQGEVDRSEMLPEVSAKVFTANAPTILKPIITSKGVHLILVEEIIKPELNNKLRQKIMLDLFSKWLKQQVEKIQVVSHIEANSKVVK</sequence>
<dbReference type="AlphaFoldDB" id="A0A563VUM3"/>
<protein>
    <recommendedName>
        <fullName evidence="2">peptidylprolyl isomerase</fullName>
        <ecNumber evidence="2">5.2.1.8</ecNumber>
    </recommendedName>
</protein>
<gene>
    <name evidence="8" type="ORF">H1P_3070004</name>
</gene>
<keyword evidence="3" id="KW-0732">Signal</keyword>
<evidence type="ECO:0000256" key="5">
    <source>
        <dbReference type="ARBA" id="ARBA00023235"/>
    </source>
</evidence>
<dbReference type="PANTHER" id="PTHR47245:SF1">
    <property type="entry name" value="FOLDASE PROTEIN PRSA"/>
    <property type="match status" value="1"/>
</dbReference>
<evidence type="ECO:0000256" key="1">
    <source>
        <dbReference type="ARBA" id="ARBA00000971"/>
    </source>
</evidence>
<evidence type="ECO:0000313" key="9">
    <source>
        <dbReference type="Proteomes" id="UP000320055"/>
    </source>
</evidence>
<dbReference type="EMBL" id="CAACVJ010000232">
    <property type="protein sequence ID" value="VEP15089.1"/>
    <property type="molecule type" value="Genomic_DNA"/>
</dbReference>
<dbReference type="EC" id="5.2.1.8" evidence="2"/>
<dbReference type="SUPFAM" id="SSF109998">
    <property type="entry name" value="Triger factor/SurA peptide-binding domain-like"/>
    <property type="match status" value="1"/>
</dbReference>
<evidence type="ECO:0000256" key="4">
    <source>
        <dbReference type="ARBA" id="ARBA00023110"/>
    </source>
</evidence>
<dbReference type="Pfam" id="PF00639">
    <property type="entry name" value="Rotamase"/>
    <property type="match status" value="1"/>
</dbReference>
<comment type="catalytic activity">
    <reaction evidence="1">
        <text>[protein]-peptidylproline (omega=180) = [protein]-peptidylproline (omega=0)</text>
        <dbReference type="Rhea" id="RHEA:16237"/>
        <dbReference type="Rhea" id="RHEA-COMP:10747"/>
        <dbReference type="Rhea" id="RHEA-COMP:10748"/>
        <dbReference type="ChEBI" id="CHEBI:83833"/>
        <dbReference type="ChEBI" id="CHEBI:83834"/>
        <dbReference type="EC" id="5.2.1.8"/>
    </reaction>
</comment>
<dbReference type="Gene3D" id="3.10.50.40">
    <property type="match status" value="1"/>
</dbReference>
<proteinExistence type="predicted"/>
<keyword evidence="9" id="KW-1185">Reference proteome</keyword>
<dbReference type="InterPro" id="IPR000297">
    <property type="entry name" value="PPIase_PpiC"/>
</dbReference>
<dbReference type="SUPFAM" id="SSF54534">
    <property type="entry name" value="FKBP-like"/>
    <property type="match status" value="1"/>
</dbReference>
<dbReference type="Gene3D" id="1.10.4030.10">
    <property type="entry name" value="Porin chaperone SurA, peptide-binding domain"/>
    <property type="match status" value="1"/>
</dbReference>
<dbReference type="GO" id="GO:0003755">
    <property type="term" value="F:peptidyl-prolyl cis-trans isomerase activity"/>
    <property type="evidence" value="ECO:0007669"/>
    <property type="project" value="UniProtKB-KW"/>
</dbReference>
<dbReference type="OrthoDB" id="530022at2"/>
<reference evidence="8 9" key="1">
    <citation type="submission" date="2019-01" db="EMBL/GenBank/DDBJ databases">
        <authorList>
            <person name="Brito A."/>
        </authorList>
    </citation>
    <scope>NUCLEOTIDE SEQUENCE [LARGE SCALE GENOMIC DNA]</scope>
    <source>
        <strain evidence="8">1</strain>
    </source>
</reference>
<feature type="domain" description="PpiC" evidence="7">
    <location>
        <begin position="132"/>
        <end position="215"/>
    </location>
</feature>
<dbReference type="PANTHER" id="PTHR47245">
    <property type="entry name" value="PEPTIDYLPROLYL ISOMERASE"/>
    <property type="match status" value="1"/>
</dbReference>
<dbReference type="InterPro" id="IPR027304">
    <property type="entry name" value="Trigger_fact/SurA_dom_sf"/>
</dbReference>
<dbReference type="PROSITE" id="PS50198">
    <property type="entry name" value="PPIC_PPIASE_2"/>
    <property type="match status" value="1"/>
</dbReference>
<accession>A0A563VUM3</accession>
<name>A0A563VUM3_9CYAN</name>
<dbReference type="InterPro" id="IPR050245">
    <property type="entry name" value="PrsA_foldase"/>
</dbReference>
<keyword evidence="5 6" id="KW-0413">Isomerase</keyword>
<evidence type="ECO:0000256" key="2">
    <source>
        <dbReference type="ARBA" id="ARBA00013194"/>
    </source>
</evidence>
<dbReference type="InterPro" id="IPR046357">
    <property type="entry name" value="PPIase_dom_sf"/>
</dbReference>
<dbReference type="Proteomes" id="UP000320055">
    <property type="component" value="Unassembled WGS sequence"/>
</dbReference>
<evidence type="ECO:0000256" key="6">
    <source>
        <dbReference type="PROSITE-ProRule" id="PRU00278"/>
    </source>
</evidence>
<organism evidence="8 9">
    <name type="scientific">Hyella patelloides LEGE 07179</name>
    <dbReference type="NCBI Taxonomy" id="945734"/>
    <lineage>
        <taxon>Bacteria</taxon>
        <taxon>Bacillati</taxon>
        <taxon>Cyanobacteriota</taxon>
        <taxon>Cyanophyceae</taxon>
        <taxon>Pleurocapsales</taxon>
        <taxon>Hyellaceae</taxon>
        <taxon>Hyella</taxon>
    </lineage>
</organism>
<evidence type="ECO:0000313" key="8">
    <source>
        <dbReference type="EMBL" id="VEP15089.1"/>
    </source>
</evidence>
<dbReference type="RefSeq" id="WP_144873876.1">
    <property type="nucleotide sequence ID" value="NZ_LR214047.1"/>
</dbReference>
<evidence type="ECO:0000256" key="3">
    <source>
        <dbReference type="ARBA" id="ARBA00022729"/>
    </source>
</evidence>